<feature type="transmembrane region" description="Helical" evidence="2">
    <location>
        <begin position="55"/>
        <end position="72"/>
    </location>
</feature>
<evidence type="ECO:0000313" key="4">
    <source>
        <dbReference type="Proteomes" id="UP000281514"/>
    </source>
</evidence>
<feature type="region of interest" description="Disordered" evidence="1">
    <location>
        <begin position="128"/>
        <end position="180"/>
    </location>
</feature>
<dbReference type="Proteomes" id="UP000281514">
    <property type="component" value="Unassembled WGS sequence"/>
</dbReference>
<keyword evidence="2" id="KW-0812">Transmembrane</keyword>
<comment type="caution">
    <text evidence="3">The sequence shown here is derived from an EMBL/GenBank/DDBJ whole genome shotgun (WGS) entry which is preliminary data.</text>
</comment>
<evidence type="ECO:0000256" key="2">
    <source>
        <dbReference type="SAM" id="Phobius"/>
    </source>
</evidence>
<organism evidence="3 4">
    <name type="scientific">Pseudomonas avellanae</name>
    <dbReference type="NCBI Taxonomy" id="46257"/>
    <lineage>
        <taxon>Bacteria</taxon>
        <taxon>Pseudomonadati</taxon>
        <taxon>Pseudomonadota</taxon>
        <taxon>Gammaproteobacteria</taxon>
        <taxon>Pseudomonadales</taxon>
        <taxon>Pseudomonadaceae</taxon>
        <taxon>Pseudomonas</taxon>
    </lineage>
</organism>
<evidence type="ECO:0000256" key="1">
    <source>
        <dbReference type="SAM" id="MobiDB-lite"/>
    </source>
</evidence>
<dbReference type="EMBL" id="RBTX01000614">
    <property type="protein sequence ID" value="RMU26267.1"/>
    <property type="molecule type" value="Genomic_DNA"/>
</dbReference>
<sequence>MWRVEPGCVQPDRVDGLATKPVSGCWWDHRLSWRYRHTRAGHTVHWPQGGHHMKAIAAAIIIGLVGLLLVGIQQYRVVALSGAMQMETKSKNDAIAANNESQATITTLRAEAQRNAAYQKDLNQRIKASEDKAKKARKDFEKLKTDSKPVRDWAAQPLPDGLRGKAGAGNKDVSGTNRTP</sequence>
<accession>A0A3M5SZT8</accession>
<reference evidence="3 4" key="1">
    <citation type="submission" date="2018-08" db="EMBL/GenBank/DDBJ databases">
        <title>Recombination of ecologically and evolutionarily significant loci maintains genetic cohesion in the Pseudomonas syringae species complex.</title>
        <authorList>
            <person name="Dillon M."/>
            <person name="Thakur S."/>
            <person name="Almeida R.N.D."/>
            <person name="Weir B.S."/>
            <person name="Guttman D.S."/>
        </authorList>
    </citation>
    <scope>NUCLEOTIDE SEQUENCE [LARGE SCALE GENOMIC DNA]</scope>
    <source>
        <strain evidence="3 4">ICMP 9749</strain>
    </source>
</reference>
<feature type="compositionally biased region" description="Basic and acidic residues" evidence="1">
    <location>
        <begin position="128"/>
        <end position="151"/>
    </location>
</feature>
<keyword evidence="2" id="KW-0472">Membrane</keyword>
<dbReference type="AlphaFoldDB" id="A0A3M5SZT8"/>
<keyword evidence="2" id="KW-1133">Transmembrane helix</keyword>
<protein>
    <submittedName>
        <fullName evidence="3">Uncharacterized protein</fullName>
    </submittedName>
</protein>
<proteinExistence type="predicted"/>
<gene>
    <name evidence="3" type="ORF">ALP32_101036</name>
</gene>
<name>A0A3M5SZT8_9PSED</name>
<evidence type="ECO:0000313" key="3">
    <source>
        <dbReference type="EMBL" id="RMU26267.1"/>
    </source>
</evidence>